<dbReference type="AlphaFoldDB" id="A0A0E9WHU6"/>
<proteinExistence type="predicted"/>
<dbReference type="EMBL" id="GBXM01018613">
    <property type="protein sequence ID" value="JAH89964.1"/>
    <property type="molecule type" value="Transcribed_RNA"/>
</dbReference>
<evidence type="ECO:0000313" key="1">
    <source>
        <dbReference type="EMBL" id="JAH89964.1"/>
    </source>
</evidence>
<protein>
    <submittedName>
        <fullName evidence="1">Uncharacterized protein</fullName>
    </submittedName>
</protein>
<sequence length="86" mass="9776">MWSAPFGHKARFLKHEFQDIFLINALSPSSQFANHVHTAAVIITSAFILGEHRQMCSSLKHTMSATASYTTIRKSDSRRHESEEDE</sequence>
<accession>A0A0E9WHU6</accession>
<reference evidence="1" key="1">
    <citation type="submission" date="2014-11" db="EMBL/GenBank/DDBJ databases">
        <authorList>
            <person name="Amaro Gonzalez C."/>
        </authorList>
    </citation>
    <scope>NUCLEOTIDE SEQUENCE</scope>
</reference>
<organism evidence="1">
    <name type="scientific">Anguilla anguilla</name>
    <name type="common">European freshwater eel</name>
    <name type="synonym">Muraena anguilla</name>
    <dbReference type="NCBI Taxonomy" id="7936"/>
    <lineage>
        <taxon>Eukaryota</taxon>
        <taxon>Metazoa</taxon>
        <taxon>Chordata</taxon>
        <taxon>Craniata</taxon>
        <taxon>Vertebrata</taxon>
        <taxon>Euteleostomi</taxon>
        <taxon>Actinopterygii</taxon>
        <taxon>Neopterygii</taxon>
        <taxon>Teleostei</taxon>
        <taxon>Anguilliformes</taxon>
        <taxon>Anguillidae</taxon>
        <taxon>Anguilla</taxon>
    </lineage>
</organism>
<name>A0A0E9WHU6_ANGAN</name>
<reference evidence="1" key="2">
    <citation type="journal article" date="2015" name="Fish Shellfish Immunol.">
        <title>Early steps in the European eel (Anguilla anguilla)-Vibrio vulnificus interaction in the gills: Role of the RtxA13 toxin.</title>
        <authorList>
            <person name="Callol A."/>
            <person name="Pajuelo D."/>
            <person name="Ebbesson L."/>
            <person name="Teles M."/>
            <person name="MacKenzie S."/>
            <person name="Amaro C."/>
        </authorList>
    </citation>
    <scope>NUCLEOTIDE SEQUENCE</scope>
</reference>